<evidence type="ECO:0000256" key="10">
    <source>
        <dbReference type="ARBA" id="ARBA00023157"/>
    </source>
</evidence>
<dbReference type="InterPro" id="IPR038178">
    <property type="entry name" value="Kringle_sf"/>
</dbReference>
<dbReference type="PRINTS" id="PR00018">
    <property type="entry name" value="KRINGLE"/>
</dbReference>
<dbReference type="Pfam" id="PF00089">
    <property type="entry name" value="Trypsin"/>
    <property type="match status" value="1"/>
</dbReference>
<keyword evidence="9" id="KW-0865">Zymogen</keyword>
<keyword evidence="7 15" id="KW-0378">Hydrolase</keyword>
<gene>
    <name evidence="19" type="primary">plaua</name>
</gene>
<keyword evidence="11" id="KW-0617">Plasminogen activation</keyword>
<dbReference type="PANTHER" id="PTHR24264:SF38">
    <property type="entry name" value="UROKINASE-TYPE PLASMINOGEN ACTIVATOR"/>
    <property type="match status" value="1"/>
</dbReference>
<keyword evidence="20" id="KW-1185">Reference proteome</keyword>
<dbReference type="Gene3D" id="2.40.20.10">
    <property type="entry name" value="Plasminogen Kringle 4"/>
    <property type="match status" value="1"/>
</dbReference>
<dbReference type="InterPro" id="IPR001254">
    <property type="entry name" value="Trypsin_dom"/>
</dbReference>
<evidence type="ECO:0000256" key="3">
    <source>
        <dbReference type="ARBA" id="ARBA00022536"/>
    </source>
</evidence>
<reference evidence="19" key="1">
    <citation type="submission" date="2014-08" db="EMBL/GenBank/DDBJ databases">
        <authorList>
            <person name="Senf B."/>
            <person name="Petzold A."/>
            <person name="Downie B.R."/>
            <person name="Koch P."/>
            <person name="Platzer M."/>
        </authorList>
    </citation>
    <scope>NUCLEOTIDE SEQUENCE [LARGE SCALE GENOMIC DNA]</scope>
    <source>
        <strain evidence="19">GRZ</strain>
    </source>
</reference>
<dbReference type="GO" id="GO:0005615">
    <property type="term" value="C:extracellular space"/>
    <property type="evidence" value="ECO:0007669"/>
    <property type="project" value="TreeGrafter"/>
</dbReference>
<accession>A0A8C6L4Z4</accession>
<dbReference type="GeneTree" id="ENSGT00940000164426"/>
<name>A0A8C6L4Z4_NOTFU</name>
<protein>
    <recommendedName>
        <fullName evidence="13">trypsin</fullName>
        <ecNumber evidence="13">3.4.21.4</ecNumber>
    </recommendedName>
</protein>
<dbReference type="InterPro" id="IPR000001">
    <property type="entry name" value="Kringle"/>
</dbReference>
<dbReference type="PRINTS" id="PR00722">
    <property type="entry name" value="CHYMOTRYPSIN"/>
</dbReference>
<evidence type="ECO:0000256" key="13">
    <source>
        <dbReference type="ARBA" id="ARBA00038868"/>
    </source>
</evidence>
<dbReference type="InterPro" id="IPR018056">
    <property type="entry name" value="Kringle_CS"/>
</dbReference>
<keyword evidence="2" id="KW-0964">Secreted</keyword>
<comment type="subcellular location">
    <subcellularLocation>
        <location evidence="1">Secreted</location>
        <location evidence="1">Extracellular space</location>
    </subcellularLocation>
</comment>
<feature type="region of interest" description="Disordered" evidence="16">
    <location>
        <begin position="119"/>
        <end position="139"/>
    </location>
</feature>
<evidence type="ECO:0000259" key="18">
    <source>
        <dbReference type="PROSITE" id="PS50240"/>
    </source>
</evidence>
<evidence type="ECO:0000256" key="2">
    <source>
        <dbReference type="ARBA" id="ARBA00022525"/>
    </source>
</evidence>
<dbReference type="SUPFAM" id="SSF50494">
    <property type="entry name" value="Trypsin-like serine proteases"/>
    <property type="match status" value="1"/>
</dbReference>
<evidence type="ECO:0000256" key="12">
    <source>
        <dbReference type="ARBA" id="ARBA00036320"/>
    </source>
</evidence>
<reference evidence="19" key="2">
    <citation type="submission" date="2025-08" db="UniProtKB">
        <authorList>
            <consortium name="Ensembl"/>
        </authorList>
    </citation>
    <scope>IDENTIFICATION</scope>
</reference>
<comment type="caution">
    <text evidence="14">Lacks conserved residue(s) required for the propagation of feature annotation.</text>
</comment>
<dbReference type="PANTHER" id="PTHR24264">
    <property type="entry name" value="TRYPSIN-RELATED"/>
    <property type="match status" value="1"/>
</dbReference>
<dbReference type="PROSITE" id="PS00134">
    <property type="entry name" value="TRYPSIN_HIS"/>
    <property type="match status" value="1"/>
</dbReference>
<dbReference type="EC" id="3.4.21.4" evidence="13"/>
<feature type="domain" description="Peptidase S1" evidence="18">
    <location>
        <begin position="146"/>
        <end position="387"/>
    </location>
</feature>
<dbReference type="PROSITE" id="PS00021">
    <property type="entry name" value="KRINGLE_1"/>
    <property type="match status" value="1"/>
</dbReference>
<feature type="compositionally biased region" description="Low complexity" evidence="16">
    <location>
        <begin position="119"/>
        <end position="129"/>
    </location>
</feature>
<dbReference type="PROSITE" id="PS50070">
    <property type="entry name" value="KRINGLE_2"/>
    <property type="match status" value="1"/>
</dbReference>
<keyword evidence="10" id="KW-1015">Disulfide bond</keyword>
<dbReference type="Gene3D" id="2.40.10.10">
    <property type="entry name" value="Trypsin-like serine proteases"/>
    <property type="match status" value="1"/>
</dbReference>
<dbReference type="CDD" id="cd00108">
    <property type="entry name" value="KR"/>
    <property type="match status" value="1"/>
</dbReference>
<dbReference type="Pfam" id="PF00051">
    <property type="entry name" value="Kringle"/>
    <property type="match status" value="1"/>
</dbReference>
<evidence type="ECO:0000259" key="17">
    <source>
        <dbReference type="PROSITE" id="PS50070"/>
    </source>
</evidence>
<evidence type="ECO:0000313" key="19">
    <source>
        <dbReference type="Ensembl" id="ENSNFUP00015015739.1"/>
    </source>
</evidence>
<dbReference type="AlphaFoldDB" id="A0A8C6L4Z4"/>
<dbReference type="InterPro" id="IPR013806">
    <property type="entry name" value="Kringle-like"/>
</dbReference>
<dbReference type="InterPro" id="IPR043504">
    <property type="entry name" value="Peptidase_S1_PA_chymotrypsin"/>
</dbReference>
<keyword evidence="5 15" id="KW-0645">Protease</keyword>
<comment type="catalytic activity">
    <reaction evidence="12">
        <text>Preferential cleavage: Arg-|-Xaa, Lys-|-Xaa.</text>
        <dbReference type="EC" id="3.4.21.4"/>
    </reaction>
</comment>
<dbReference type="InterPro" id="IPR001314">
    <property type="entry name" value="Peptidase_S1A"/>
</dbReference>
<feature type="domain" description="Kringle" evidence="17">
    <location>
        <begin position="41"/>
        <end position="114"/>
    </location>
</feature>
<dbReference type="GO" id="GO:0033628">
    <property type="term" value="P:regulation of cell adhesion mediated by integrin"/>
    <property type="evidence" value="ECO:0007669"/>
    <property type="project" value="TreeGrafter"/>
</dbReference>
<keyword evidence="6" id="KW-0732">Signal</keyword>
<keyword evidence="3" id="KW-0245">EGF-like domain</keyword>
<evidence type="ECO:0000256" key="11">
    <source>
        <dbReference type="ARBA" id="ARBA00023202"/>
    </source>
</evidence>
<dbReference type="SMART" id="SM00130">
    <property type="entry name" value="KR"/>
    <property type="match status" value="1"/>
</dbReference>
<dbReference type="SUPFAM" id="SSF57440">
    <property type="entry name" value="Kringle-like"/>
    <property type="match status" value="1"/>
</dbReference>
<dbReference type="FunFam" id="2.40.10.10:FF:000003">
    <property type="entry name" value="Transmembrane serine protease 3"/>
    <property type="match status" value="1"/>
</dbReference>
<dbReference type="InterPro" id="IPR009003">
    <property type="entry name" value="Peptidase_S1_PA"/>
</dbReference>
<evidence type="ECO:0000256" key="4">
    <source>
        <dbReference type="ARBA" id="ARBA00022572"/>
    </source>
</evidence>
<dbReference type="Proteomes" id="UP000694548">
    <property type="component" value="Chromosome sgr03"/>
</dbReference>
<dbReference type="Ensembl" id="ENSNFUT00015016490.1">
    <property type="protein sequence ID" value="ENSNFUP00015015739.1"/>
    <property type="gene ID" value="ENSNFUG00015007576.1"/>
</dbReference>
<evidence type="ECO:0000256" key="8">
    <source>
        <dbReference type="ARBA" id="ARBA00022825"/>
    </source>
</evidence>
<evidence type="ECO:0000256" key="6">
    <source>
        <dbReference type="ARBA" id="ARBA00022729"/>
    </source>
</evidence>
<proteinExistence type="predicted"/>
<evidence type="ECO:0000313" key="20">
    <source>
        <dbReference type="Proteomes" id="UP000694548"/>
    </source>
</evidence>
<dbReference type="InterPro" id="IPR018114">
    <property type="entry name" value="TRYPSIN_HIS"/>
</dbReference>
<evidence type="ECO:0000256" key="16">
    <source>
        <dbReference type="SAM" id="MobiDB-lite"/>
    </source>
</evidence>
<reference evidence="19" key="3">
    <citation type="submission" date="2025-09" db="UniProtKB">
        <authorList>
            <consortium name="Ensembl"/>
        </authorList>
    </citation>
    <scope>IDENTIFICATION</scope>
</reference>
<evidence type="ECO:0000256" key="9">
    <source>
        <dbReference type="ARBA" id="ARBA00023145"/>
    </source>
</evidence>
<sequence length="400" mass="44350">MQMHECKVKGVCVSSSPKTYSHAHLLCVKYVFLNVSPSDDSCRSGDGSSYRGSLSKSANGRKCLRWTSVTHQWGLSKGIGNHHYCRNPDQNLMPWCYVLKRGIVKREYCDVPRCCKPTTKPLPTSSPPSADTERTCGERSERRNKIVGGSFTRVESHPWVAAIYLKGTFLCGGSLISPGWVLTAAHCFVGGDRIKRQHLSVFLGKTAINETDAKREQNFTVEKLINHEAYNESSYNNDIALLKIRNVNGGYAAKTPSVRTVCLPPLHTHLPAGFTCSIAGFGKQTFNSWEYSQLLKQAEVNLLSKAECKREAPYKDYVSENMFCAASPDWTTDACKGDSGGPLVCETSGRFFLFGVVSWGDGCASVNKPGVYTQVTNYNRWIAEKTGLTQYTKGLMYPQK</sequence>
<evidence type="ECO:0000256" key="7">
    <source>
        <dbReference type="ARBA" id="ARBA00022801"/>
    </source>
</evidence>
<dbReference type="SMART" id="SM00020">
    <property type="entry name" value="Tryp_SPc"/>
    <property type="match status" value="1"/>
</dbReference>
<evidence type="ECO:0000256" key="1">
    <source>
        <dbReference type="ARBA" id="ARBA00004239"/>
    </source>
</evidence>
<organism evidence="19 20">
    <name type="scientific">Nothobranchius furzeri</name>
    <name type="common">Turquoise killifish</name>
    <dbReference type="NCBI Taxonomy" id="105023"/>
    <lineage>
        <taxon>Eukaryota</taxon>
        <taxon>Metazoa</taxon>
        <taxon>Chordata</taxon>
        <taxon>Craniata</taxon>
        <taxon>Vertebrata</taxon>
        <taxon>Euteleostomi</taxon>
        <taxon>Actinopterygii</taxon>
        <taxon>Neopterygii</taxon>
        <taxon>Teleostei</taxon>
        <taxon>Neoteleostei</taxon>
        <taxon>Acanthomorphata</taxon>
        <taxon>Ovalentaria</taxon>
        <taxon>Atherinomorphae</taxon>
        <taxon>Cyprinodontiformes</taxon>
        <taxon>Nothobranchiidae</taxon>
        <taxon>Nothobranchius</taxon>
    </lineage>
</organism>
<dbReference type="InterPro" id="IPR033116">
    <property type="entry name" value="TRYPSIN_SER"/>
</dbReference>
<dbReference type="GO" id="GO:1901701">
    <property type="term" value="P:cellular response to oxygen-containing compound"/>
    <property type="evidence" value="ECO:0007669"/>
    <property type="project" value="UniProtKB-ARBA"/>
</dbReference>
<dbReference type="PROSITE" id="PS50240">
    <property type="entry name" value="TRYPSIN_DOM"/>
    <property type="match status" value="1"/>
</dbReference>
<evidence type="ECO:0000256" key="15">
    <source>
        <dbReference type="RuleBase" id="RU363034"/>
    </source>
</evidence>
<dbReference type="PROSITE" id="PS00135">
    <property type="entry name" value="TRYPSIN_SER"/>
    <property type="match status" value="1"/>
</dbReference>
<dbReference type="FunFam" id="2.40.20.10:FF:000001">
    <property type="entry name" value="Urokinase-type plasminogen activator"/>
    <property type="match status" value="1"/>
</dbReference>
<keyword evidence="4 14" id="KW-0420">Kringle</keyword>
<keyword evidence="8 15" id="KW-0720">Serine protease</keyword>
<dbReference type="GO" id="GO:0033993">
    <property type="term" value="P:response to lipid"/>
    <property type="evidence" value="ECO:0007669"/>
    <property type="project" value="UniProtKB-ARBA"/>
</dbReference>
<dbReference type="InterPro" id="IPR050127">
    <property type="entry name" value="Serine_Proteases_S1"/>
</dbReference>
<evidence type="ECO:0000256" key="14">
    <source>
        <dbReference type="PROSITE-ProRule" id="PRU00121"/>
    </source>
</evidence>
<dbReference type="GO" id="GO:0004252">
    <property type="term" value="F:serine-type endopeptidase activity"/>
    <property type="evidence" value="ECO:0007669"/>
    <property type="project" value="UniProtKB-EC"/>
</dbReference>
<dbReference type="CDD" id="cd00190">
    <property type="entry name" value="Tryp_SPc"/>
    <property type="match status" value="1"/>
</dbReference>
<dbReference type="GO" id="GO:0031639">
    <property type="term" value="P:plasminogen activation"/>
    <property type="evidence" value="ECO:0007669"/>
    <property type="project" value="Ensembl"/>
</dbReference>
<evidence type="ECO:0000256" key="5">
    <source>
        <dbReference type="ARBA" id="ARBA00022670"/>
    </source>
</evidence>